<dbReference type="EMBL" id="PDJC01000001">
    <property type="protein sequence ID" value="PFG16259.1"/>
    <property type="molecule type" value="Genomic_DNA"/>
</dbReference>
<dbReference type="AlphaFoldDB" id="A0A2A9CRT7"/>
<keyword evidence="1" id="KW-0472">Membrane</keyword>
<dbReference type="InterPro" id="IPR018750">
    <property type="entry name" value="DUF2306_membrane"/>
</dbReference>
<keyword evidence="1" id="KW-0812">Transmembrane</keyword>
<protein>
    <submittedName>
        <fullName evidence="2">Putative membrane protein</fullName>
    </submittedName>
</protein>
<dbReference type="Pfam" id="PF10067">
    <property type="entry name" value="DUF2306"/>
    <property type="match status" value="1"/>
</dbReference>
<feature type="transmembrane region" description="Helical" evidence="1">
    <location>
        <begin position="90"/>
        <end position="110"/>
    </location>
</feature>
<organism evidence="2 3">
    <name type="scientific">Propionicimonas paludicola</name>
    <dbReference type="NCBI Taxonomy" id="185243"/>
    <lineage>
        <taxon>Bacteria</taxon>
        <taxon>Bacillati</taxon>
        <taxon>Actinomycetota</taxon>
        <taxon>Actinomycetes</taxon>
        <taxon>Propionibacteriales</taxon>
        <taxon>Nocardioidaceae</taxon>
        <taxon>Propionicimonas</taxon>
    </lineage>
</organism>
<evidence type="ECO:0000256" key="1">
    <source>
        <dbReference type="SAM" id="Phobius"/>
    </source>
</evidence>
<evidence type="ECO:0000313" key="2">
    <source>
        <dbReference type="EMBL" id="PFG16259.1"/>
    </source>
</evidence>
<accession>A0A2A9CRT7</accession>
<comment type="caution">
    <text evidence="2">The sequence shown here is derived from an EMBL/GenBank/DDBJ whole genome shotgun (WGS) entry which is preliminary data.</text>
</comment>
<feature type="transmembrane region" description="Helical" evidence="1">
    <location>
        <begin position="58"/>
        <end position="78"/>
    </location>
</feature>
<sequence>MTLHSTTHRAATARWVPFALVALGLLPVASGGLRLGEVFGGPQLMPANPRFEALPAPMIVHLVSVIPFALVGAFQFSSQVRGRWPAWHRWAGRVLVLLGMATAISGLWMTLGYPLQPGSGELLYIVRVLVGAGMAVSIARGLRAIRRGDVRHHLAWMTRSYALALGAGTQVITGAVRSALSGSGSLDFDLSMTAAWAMNLAVAEYVIRHGPGGGARGSRPVELRTEVGNPA</sequence>
<reference evidence="2 3" key="1">
    <citation type="submission" date="2017-10" db="EMBL/GenBank/DDBJ databases">
        <title>Sequencing the genomes of 1000 actinobacteria strains.</title>
        <authorList>
            <person name="Klenk H.-P."/>
        </authorList>
    </citation>
    <scope>NUCLEOTIDE SEQUENCE [LARGE SCALE GENOMIC DNA]</scope>
    <source>
        <strain evidence="2 3">DSM 15597</strain>
    </source>
</reference>
<name>A0A2A9CRT7_9ACTN</name>
<evidence type="ECO:0000313" key="3">
    <source>
        <dbReference type="Proteomes" id="UP000226079"/>
    </source>
</evidence>
<proteinExistence type="predicted"/>
<gene>
    <name evidence="2" type="ORF">ATK74_0793</name>
</gene>
<dbReference type="Proteomes" id="UP000226079">
    <property type="component" value="Unassembled WGS sequence"/>
</dbReference>
<dbReference type="OrthoDB" id="4698148at2"/>
<keyword evidence="3" id="KW-1185">Reference proteome</keyword>
<keyword evidence="1" id="KW-1133">Transmembrane helix</keyword>
<feature type="transmembrane region" description="Helical" evidence="1">
    <location>
        <begin position="122"/>
        <end position="142"/>
    </location>
</feature>